<sequence>MNHKLPTPLFFGPADRALFGWIHRPSASVPHAKLGLVVCNPFGYEAVCAHRSLRHFAVSAAAAGVPAMRFDYDGTGNSDGNDLDPNRVKAWLDSIHHAIETLRASTGVASVCLLGLRLGALLAAVAASERDDVSGLIAVAPVLSGKMYVRELRMLQSALALSTGPAPGSMSTAPARPDAPTAPASKAAPPLAGDEVHEAVGFALTAVTKTSLAAIDLLRQERRPPPSVLVLDRVDLPGADKWAERLAASGAKVDVRRLPGYVEMMLDPHRAEPPLKMIHTSTTWLKERAAAVSAPSRPLQDAPASAPSLATAATRATSATTATMADGSVIERAIYADDARTLFGIVTSAAPGTATSTGVGILLLNAGAVHHIGPNRLYTELARRWAALGHIVLRLDQSGIGDSRARPGEAENVVYSGRALEDVAAALAFLRRAEGVRECRAIGLCSGAYHAFKSAVAGQPVDGVIAINPLTFFWKDGETPDDTLHKTVESIARYSQALSDARKWRKLARGEVNIRAAVRTIARHTTARMVDRARHLSRQMGLPLPGDLGAELESVARRGVDMRFVLATGDPGLSLLRMQGGAVVRKLRSRGALSIAVIDGPDHTFTPLWSHAALGTVLTAALEAPARRPQR</sequence>
<proteinExistence type="predicted"/>
<dbReference type="GO" id="GO:0016787">
    <property type="term" value="F:hydrolase activity"/>
    <property type="evidence" value="ECO:0007669"/>
    <property type="project" value="UniProtKB-KW"/>
</dbReference>
<dbReference type="SUPFAM" id="SSF53474">
    <property type="entry name" value="alpha/beta-Hydrolases"/>
    <property type="match status" value="2"/>
</dbReference>
<evidence type="ECO:0000256" key="1">
    <source>
        <dbReference type="SAM" id="MobiDB-lite"/>
    </source>
</evidence>
<feature type="domain" description="Serine aminopeptidase S33" evidence="2">
    <location>
        <begin position="361"/>
        <end position="497"/>
    </location>
</feature>
<feature type="region of interest" description="Disordered" evidence="1">
    <location>
        <begin position="163"/>
        <end position="190"/>
    </location>
</feature>
<name>A0ABZ2M6X8_9BACT</name>
<dbReference type="Proteomes" id="UP001370348">
    <property type="component" value="Chromosome"/>
</dbReference>
<evidence type="ECO:0000313" key="4">
    <source>
        <dbReference type="Proteomes" id="UP001370348"/>
    </source>
</evidence>
<organism evidence="3 4">
    <name type="scientific">Pendulispora albinea</name>
    <dbReference type="NCBI Taxonomy" id="2741071"/>
    <lineage>
        <taxon>Bacteria</taxon>
        <taxon>Pseudomonadati</taxon>
        <taxon>Myxococcota</taxon>
        <taxon>Myxococcia</taxon>
        <taxon>Myxococcales</taxon>
        <taxon>Sorangiineae</taxon>
        <taxon>Pendulisporaceae</taxon>
        <taxon>Pendulispora</taxon>
    </lineage>
</organism>
<evidence type="ECO:0000313" key="3">
    <source>
        <dbReference type="EMBL" id="WXB18266.1"/>
    </source>
</evidence>
<dbReference type="InterPro" id="IPR053145">
    <property type="entry name" value="AB_hydrolase_Est10"/>
</dbReference>
<keyword evidence="3" id="KW-0378">Hydrolase</keyword>
<protein>
    <submittedName>
        <fullName evidence="3">Alpha/beta hydrolase</fullName>
    </submittedName>
</protein>
<feature type="compositionally biased region" description="Low complexity" evidence="1">
    <location>
        <begin position="172"/>
        <end position="190"/>
    </location>
</feature>
<keyword evidence="4" id="KW-1185">Reference proteome</keyword>
<gene>
    <name evidence="3" type="ORF">LZC94_13505</name>
</gene>
<accession>A0ABZ2M6X8</accession>
<feature type="domain" description="Serine aminopeptidase S33" evidence="2">
    <location>
        <begin position="54"/>
        <end position="157"/>
    </location>
</feature>
<reference evidence="3 4" key="1">
    <citation type="submission" date="2021-12" db="EMBL/GenBank/DDBJ databases">
        <title>Discovery of the Pendulisporaceae a myxobacterial family with distinct sporulation behavior and unique specialized metabolism.</title>
        <authorList>
            <person name="Garcia R."/>
            <person name="Popoff A."/>
            <person name="Bader C.D."/>
            <person name="Loehr J."/>
            <person name="Walesch S."/>
            <person name="Walt C."/>
            <person name="Boldt J."/>
            <person name="Bunk B."/>
            <person name="Haeckl F.J.F.P.J."/>
            <person name="Gunesch A.P."/>
            <person name="Birkelbach J."/>
            <person name="Nuebel U."/>
            <person name="Pietschmann T."/>
            <person name="Bach T."/>
            <person name="Mueller R."/>
        </authorList>
    </citation>
    <scope>NUCLEOTIDE SEQUENCE [LARGE SCALE GENOMIC DNA]</scope>
    <source>
        <strain evidence="3 4">MSr11954</strain>
    </source>
</reference>
<dbReference type="InterPro" id="IPR029058">
    <property type="entry name" value="AB_hydrolase_fold"/>
</dbReference>
<dbReference type="EMBL" id="CP089984">
    <property type="protein sequence ID" value="WXB18266.1"/>
    <property type="molecule type" value="Genomic_DNA"/>
</dbReference>
<dbReference type="PANTHER" id="PTHR43265">
    <property type="entry name" value="ESTERASE ESTD"/>
    <property type="match status" value="1"/>
</dbReference>
<dbReference type="InterPro" id="IPR022742">
    <property type="entry name" value="Hydrolase_4"/>
</dbReference>
<evidence type="ECO:0000259" key="2">
    <source>
        <dbReference type="Pfam" id="PF12146"/>
    </source>
</evidence>
<dbReference type="RefSeq" id="WP_394827908.1">
    <property type="nucleotide sequence ID" value="NZ_CP089984.1"/>
</dbReference>
<dbReference type="Gene3D" id="3.40.50.1820">
    <property type="entry name" value="alpha/beta hydrolase"/>
    <property type="match status" value="2"/>
</dbReference>
<dbReference type="Pfam" id="PF12146">
    <property type="entry name" value="Hydrolase_4"/>
    <property type="match status" value="2"/>
</dbReference>
<dbReference type="PANTHER" id="PTHR43265:SF1">
    <property type="entry name" value="ESTERASE ESTD"/>
    <property type="match status" value="1"/>
</dbReference>